<protein>
    <submittedName>
        <fullName evidence="2">Uncharacterized protein</fullName>
    </submittedName>
</protein>
<evidence type="ECO:0000256" key="1">
    <source>
        <dbReference type="SAM" id="Phobius"/>
    </source>
</evidence>
<keyword evidence="1" id="KW-1133">Transmembrane helix</keyword>
<organism evidence="2 3">
    <name type="scientific">Paenibacillus chibensis</name>
    <dbReference type="NCBI Taxonomy" id="59846"/>
    <lineage>
        <taxon>Bacteria</taxon>
        <taxon>Bacillati</taxon>
        <taxon>Bacillota</taxon>
        <taxon>Bacilli</taxon>
        <taxon>Bacillales</taxon>
        <taxon>Paenibacillaceae</taxon>
        <taxon>Paenibacillus</taxon>
    </lineage>
</organism>
<gene>
    <name evidence="2" type="ORF">P9847_22875</name>
</gene>
<dbReference type="EMBL" id="JARTLD010000062">
    <property type="protein sequence ID" value="MED5020131.1"/>
    <property type="molecule type" value="Genomic_DNA"/>
</dbReference>
<name>A0ABU6PZ21_9BACL</name>
<keyword evidence="1" id="KW-0472">Membrane</keyword>
<comment type="caution">
    <text evidence="2">The sequence shown here is derived from an EMBL/GenBank/DDBJ whole genome shotgun (WGS) entry which is preliminary data.</text>
</comment>
<keyword evidence="3" id="KW-1185">Reference proteome</keyword>
<reference evidence="2 3" key="1">
    <citation type="submission" date="2023-03" db="EMBL/GenBank/DDBJ databases">
        <title>Bacillus Genome Sequencing.</title>
        <authorList>
            <person name="Dunlap C."/>
        </authorList>
    </citation>
    <scope>NUCLEOTIDE SEQUENCE [LARGE SCALE GENOMIC DNA]</scope>
    <source>
        <strain evidence="2 3">NRS-52</strain>
    </source>
</reference>
<sequence>MEDGLIALVSILLLGIVIYAKLWWEGSGMSWRFTKWYFGLFLFGAVIVGGYFYAAA</sequence>
<accession>A0ABU6PZ21</accession>
<keyword evidence="1" id="KW-0812">Transmembrane</keyword>
<proteinExistence type="predicted"/>
<evidence type="ECO:0000313" key="2">
    <source>
        <dbReference type="EMBL" id="MED5020131.1"/>
    </source>
</evidence>
<dbReference type="Proteomes" id="UP001343257">
    <property type="component" value="Unassembled WGS sequence"/>
</dbReference>
<feature type="transmembrane region" description="Helical" evidence="1">
    <location>
        <begin position="36"/>
        <end position="54"/>
    </location>
</feature>
<dbReference type="RefSeq" id="WP_328281366.1">
    <property type="nucleotide sequence ID" value="NZ_JARTLD010000062.1"/>
</dbReference>
<evidence type="ECO:0000313" key="3">
    <source>
        <dbReference type="Proteomes" id="UP001343257"/>
    </source>
</evidence>
<feature type="transmembrane region" description="Helical" evidence="1">
    <location>
        <begin position="6"/>
        <end position="24"/>
    </location>
</feature>